<proteinExistence type="predicted"/>
<dbReference type="Proteomes" id="UP001597045">
    <property type="component" value="Unassembled WGS sequence"/>
</dbReference>
<keyword evidence="2" id="KW-1185">Reference proteome</keyword>
<comment type="caution">
    <text evidence="1">The sequence shown here is derived from an EMBL/GenBank/DDBJ whole genome shotgun (WGS) entry which is preliminary data.</text>
</comment>
<dbReference type="EMBL" id="JBHTIS010000455">
    <property type="protein sequence ID" value="MFD1045917.1"/>
    <property type="molecule type" value="Genomic_DNA"/>
</dbReference>
<protein>
    <submittedName>
        <fullName evidence="1">Uncharacterized protein</fullName>
    </submittedName>
</protein>
<gene>
    <name evidence="1" type="ORF">ACFQ1S_10255</name>
</gene>
<accession>A0ABW3M5J8</accession>
<organism evidence="1 2">
    <name type="scientific">Kibdelosporangium lantanae</name>
    <dbReference type="NCBI Taxonomy" id="1497396"/>
    <lineage>
        <taxon>Bacteria</taxon>
        <taxon>Bacillati</taxon>
        <taxon>Actinomycetota</taxon>
        <taxon>Actinomycetes</taxon>
        <taxon>Pseudonocardiales</taxon>
        <taxon>Pseudonocardiaceae</taxon>
        <taxon>Kibdelosporangium</taxon>
    </lineage>
</organism>
<evidence type="ECO:0000313" key="2">
    <source>
        <dbReference type="Proteomes" id="UP001597045"/>
    </source>
</evidence>
<name>A0ABW3M5J8_9PSEU</name>
<sequence>MADSDDIERAVQDWIASVAERGTTPPTRHVANPALPAPHEATAERIVTLVAIDNRDYPTMTEDQRTQRHDQHYLDQVLQSGEQPEEHLRAVTELRAIGHQLNEAGGISLMIAVAERANALAKTRILRRIEHIWDGIGDWRG</sequence>
<reference evidence="2" key="1">
    <citation type="journal article" date="2019" name="Int. J. Syst. Evol. Microbiol.">
        <title>The Global Catalogue of Microorganisms (GCM) 10K type strain sequencing project: providing services to taxonomists for standard genome sequencing and annotation.</title>
        <authorList>
            <consortium name="The Broad Institute Genomics Platform"/>
            <consortium name="The Broad Institute Genome Sequencing Center for Infectious Disease"/>
            <person name="Wu L."/>
            <person name="Ma J."/>
        </authorList>
    </citation>
    <scope>NUCLEOTIDE SEQUENCE [LARGE SCALE GENOMIC DNA]</scope>
    <source>
        <strain evidence="2">JCM 31486</strain>
    </source>
</reference>
<evidence type="ECO:0000313" key="1">
    <source>
        <dbReference type="EMBL" id="MFD1045917.1"/>
    </source>
</evidence>